<keyword evidence="4" id="KW-0808">Transferase</keyword>
<dbReference type="PROSITE" id="PS50237">
    <property type="entry name" value="HECT"/>
    <property type="match status" value="1"/>
</dbReference>
<evidence type="ECO:0000259" key="12">
    <source>
        <dbReference type="PROSITE" id="PS50237"/>
    </source>
</evidence>
<dbReference type="PANTHER" id="PTHR11254">
    <property type="entry name" value="HECT DOMAIN UBIQUITIN-PROTEIN LIGASE"/>
    <property type="match status" value="1"/>
</dbReference>
<organism evidence="14 15">
    <name type="scientific">Aphanomyces stellatus</name>
    <dbReference type="NCBI Taxonomy" id="120398"/>
    <lineage>
        <taxon>Eukaryota</taxon>
        <taxon>Sar</taxon>
        <taxon>Stramenopiles</taxon>
        <taxon>Oomycota</taxon>
        <taxon>Saprolegniomycetes</taxon>
        <taxon>Saprolegniales</taxon>
        <taxon>Verrucalvaceae</taxon>
        <taxon>Aphanomyces</taxon>
    </lineage>
</organism>
<dbReference type="EMBL" id="CAADRA010006979">
    <property type="protein sequence ID" value="VFT97655.1"/>
    <property type="molecule type" value="Genomic_DNA"/>
</dbReference>
<keyword evidence="8" id="KW-0862">Zinc</keyword>
<evidence type="ECO:0000256" key="3">
    <source>
        <dbReference type="ARBA" id="ARBA00012485"/>
    </source>
</evidence>
<evidence type="ECO:0000256" key="6">
    <source>
        <dbReference type="ARBA" id="ARBA00022771"/>
    </source>
</evidence>
<sequence>METEKTVIITAAALFIVMVFLIYGFIRFVLASNPRLGARLDTNFYRGGQLPLLDNDFVGALYGLNRNDVEFLYADVQKWACNVCSFDNIPDTLACALCDTKQGVVVSESEVGPGFLHPTQLNPSQLSARTRKEWVRMVDNTSGHVVWKQLPPFTETGNAYFIVTSTLPTVTEDDLYGPARDRNETIQVSVVGDNDVATEETIERTSDAKDDDTKDQSEALTMRMSLEDEAGAAAISANETEAIKPLQVELMFAPLYMESASRTLMATALPPWLIHQVEELTNEQFSVKYTALLSLLQANFNNYGYSKLKVYREKIFQESVDVLSILGPQHLCTRTRIELLGELGVDAGGLQREWYTLLTQAIFDPAAGLFIATDSYGYTFNPAVATSTEHLKMYRAVGRLLARSILDEQVLPFHFCVPVFKMILGTPLSATDMLFMDHQIHASLSFVSNTKDIESLCLDFSVALPSGDVAELIPNGQATMVTAANQAEYVQRMFQYLLFDRIRPQLESLLTGLFEILPQQWLLAFDHKELELVLCGITEIDVSDWKQFTTTSVSLREDFEHGIKMEWFWDILTHMSGKDRATFLQFATGSSRFKGLTSYDGRLCPFSVKAISYVPGILPRAHACFNRIDLPLYPTKALMEEALLMLVQMDMSEFTIV</sequence>
<keyword evidence="15" id="KW-1185">Reference proteome</keyword>
<reference evidence="14 15" key="1">
    <citation type="submission" date="2019-03" db="EMBL/GenBank/DDBJ databases">
        <authorList>
            <person name="Gaulin E."/>
            <person name="Dumas B."/>
        </authorList>
    </citation>
    <scope>NUCLEOTIDE SEQUENCE [LARGE SCALE GENOMIC DNA]</scope>
    <source>
        <strain evidence="14">CBS 568.67</strain>
    </source>
</reference>
<keyword evidence="11" id="KW-0812">Transmembrane</keyword>
<accession>A0A485LGH3</accession>
<dbReference type="GO" id="GO:0005737">
    <property type="term" value="C:cytoplasm"/>
    <property type="evidence" value="ECO:0007669"/>
    <property type="project" value="TreeGrafter"/>
</dbReference>
<evidence type="ECO:0000256" key="10">
    <source>
        <dbReference type="SAM" id="MobiDB-lite"/>
    </source>
</evidence>
<reference evidence="13" key="2">
    <citation type="submission" date="2019-06" db="EMBL/GenBank/DDBJ databases">
        <title>Genomics analysis of Aphanomyces spp. identifies a new class of oomycete effector associated with host adaptation.</title>
        <authorList>
            <person name="Gaulin E."/>
        </authorList>
    </citation>
    <scope>NUCLEOTIDE SEQUENCE</scope>
    <source>
        <strain evidence="13">CBS 578.67</strain>
    </source>
</reference>
<dbReference type="GO" id="GO:0016567">
    <property type="term" value="P:protein ubiquitination"/>
    <property type="evidence" value="ECO:0007669"/>
    <property type="project" value="TreeGrafter"/>
</dbReference>
<feature type="domain" description="HECT" evidence="12">
    <location>
        <begin position="327"/>
        <end position="657"/>
    </location>
</feature>
<dbReference type="AlphaFoldDB" id="A0A485LGH3"/>
<evidence type="ECO:0000256" key="1">
    <source>
        <dbReference type="ARBA" id="ARBA00000885"/>
    </source>
</evidence>
<evidence type="ECO:0000256" key="5">
    <source>
        <dbReference type="ARBA" id="ARBA00022723"/>
    </source>
</evidence>
<dbReference type="GO" id="GO:0061630">
    <property type="term" value="F:ubiquitin protein ligase activity"/>
    <property type="evidence" value="ECO:0007669"/>
    <property type="project" value="UniProtKB-EC"/>
</dbReference>
<dbReference type="SMART" id="SM00119">
    <property type="entry name" value="HECTc"/>
    <property type="match status" value="1"/>
</dbReference>
<keyword evidence="6" id="KW-0863">Zinc-finger</keyword>
<feature type="active site" description="Glycyl thioester intermediate" evidence="9">
    <location>
        <position position="624"/>
    </location>
</feature>
<dbReference type="PANTHER" id="PTHR11254:SF440">
    <property type="entry name" value="E3 UBIQUITIN-PROTEIN LIGASE NEDD-4"/>
    <property type="match status" value="1"/>
</dbReference>
<name>A0A485LGH3_9STRA</name>
<dbReference type="GO" id="GO:0006511">
    <property type="term" value="P:ubiquitin-dependent protein catabolic process"/>
    <property type="evidence" value="ECO:0007669"/>
    <property type="project" value="TreeGrafter"/>
</dbReference>
<proteinExistence type="predicted"/>
<dbReference type="GO" id="GO:0008270">
    <property type="term" value="F:zinc ion binding"/>
    <property type="evidence" value="ECO:0007669"/>
    <property type="project" value="UniProtKB-KW"/>
</dbReference>
<dbReference type="Gene3D" id="3.90.1750.10">
    <property type="entry name" value="Hect, E3 ligase catalytic domains"/>
    <property type="match status" value="1"/>
</dbReference>
<evidence type="ECO:0000313" key="13">
    <source>
        <dbReference type="EMBL" id="KAF0687251.1"/>
    </source>
</evidence>
<feature type="region of interest" description="Disordered" evidence="10">
    <location>
        <begin position="196"/>
        <end position="216"/>
    </location>
</feature>
<dbReference type="OrthoDB" id="423283at2759"/>
<evidence type="ECO:0000256" key="8">
    <source>
        <dbReference type="ARBA" id="ARBA00022833"/>
    </source>
</evidence>
<dbReference type="EC" id="2.3.2.26" evidence="3"/>
<evidence type="ECO:0000256" key="11">
    <source>
        <dbReference type="SAM" id="Phobius"/>
    </source>
</evidence>
<dbReference type="SUPFAM" id="SSF56204">
    <property type="entry name" value="Hect, E3 ligase catalytic domain"/>
    <property type="match status" value="1"/>
</dbReference>
<dbReference type="PROSITE" id="PS01358">
    <property type="entry name" value="ZF_RANBP2_1"/>
    <property type="match status" value="1"/>
</dbReference>
<dbReference type="Gene3D" id="3.30.2410.10">
    <property type="entry name" value="Hect, E3 ligase catalytic domain"/>
    <property type="match status" value="1"/>
</dbReference>
<dbReference type="InterPro" id="IPR035983">
    <property type="entry name" value="Hect_E3_ubiquitin_ligase"/>
</dbReference>
<gene>
    <name evidence="14" type="primary">Aste57867_20980</name>
    <name evidence="13" type="ORF">As57867_020912</name>
    <name evidence="14" type="ORF">ASTE57867_20980</name>
</gene>
<evidence type="ECO:0000256" key="9">
    <source>
        <dbReference type="PROSITE-ProRule" id="PRU00104"/>
    </source>
</evidence>
<evidence type="ECO:0000313" key="15">
    <source>
        <dbReference type="Proteomes" id="UP000332933"/>
    </source>
</evidence>
<dbReference type="InterPro" id="IPR001876">
    <property type="entry name" value="Znf_RanBP2"/>
</dbReference>
<dbReference type="Pfam" id="PF00632">
    <property type="entry name" value="HECT"/>
    <property type="match status" value="1"/>
</dbReference>
<keyword evidence="5" id="KW-0479">Metal-binding</keyword>
<dbReference type="EMBL" id="VJMH01006953">
    <property type="protein sequence ID" value="KAF0687251.1"/>
    <property type="molecule type" value="Genomic_DNA"/>
</dbReference>
<evidence type="ECO:0000256" key="2">
    <source>
        <dbReference type="ARBA" id="ARBA00004906"/>
    </source>
</evidence>
<comment type="catalytic activity">
    <reaction evidence="1">
        <text>S-ubiquitinyl-[E2 ubiquitin-conjugating enzyme]-L-cysteine + [acceptor protein]-L-lysine = [E2 ubiquitin-conjugating enzyme]-L-cysteine + N(6)-ubiquitinyl-[acceptor protein]-L-lysine.</text>
        <dbReference type="EC" id="2.3.2.26"/>
    </reaction>
</comment>
<comment type="pathway">
    <text evidence="2">Protein modification; protein ubiquitination.</text>
</comment>
<protein>
    <recommendedName>
        <fullName evidence="3">HECT-type E3 ubiquitin transferase</fullName>
        <ecNumber evidence="3">2.3.2.26</ecNumber>
    </recommendedName>
</protein>
<dbReference type="Gene3D" id="3.30.2160.10">
    <property type="entry name" value="Hect, E3 ligase catalytic domain"/>
    <property type="match status" value="1"/>
</dbReference>
<dbReference type="InterPro" id="IPR000569">
    <property type="entry name" value="HECT_dom"/>
</dbReference>
<feature type="compositionally biased region" description="Basic and acidic residues" evidence="10">
    <location>
        <begin position="201"/>
        <end position="216"/>
    </location>
</feature>
<evidence type="ECO:0000256" key="4">
    <source>
        <dbReference type="ARBA" id="ARBA00022679"/>
    </source>
</evidence>
<keyword evidence="7 9" id="KW-0833">Ubl conjugation pathway</keyword>
<dbReference type="Proteomes" id="UP000332933">
    <property type="component" value="Unassembled WGS sequence"/>
</dbReference>
<feature type="transmembrane region" description="Helical" evidence="11">
    <location>
        <begin position="6"/>
        <end position="30"/>
    </location>
</feature>
<keyword evidence="11" id="KW-0472">Membrane</keyword>
<evidence type="ECO:0000256" key="7">
    <source>
        <dbReference type="ARBA" id="ARBA00022786"/>
    </source>
</evidence>
<dbReference type="InterPro" id="IPR050409">
    <property type="entry name" value="E3_ubiq-protein_ligase"/>
</dbReference>
<evidence type="ECO:0000313" key="14">
    <source>
        <dbReference type="EMBL" id="VFT97655.1"/>
    </source>
</evidence>
<keyword evidence="11" id="KW-1133">Transmembrane helix</keyword>